<gene>
    <name evidence="2" type="ORF">NVS88_14935</name>
</gene>
<keyword evidence="1" id="KW-0732">Signal</keyword>
<dbReference type="Proteomes" id="UP001152755">
    <property type="component" value="Unassembled WGS sequence"/>
</dbReference>
<reference evidence="2" key="1">
    <citation type="submission" date="2022-08" db="EMBL/GenBank/DDBJ databases">
        <title>Genome analysis of Corynebacteriales strain.</title>
        <authorList>
            <person name="Lee S.D."/>
        </authorList>
    </citation>
    <scope>NUCLEOTIDE SEQUENCE</scope>
    <source>
        <strain evidence="2">D3-21</strain>
    </source>
</reference>
<dbReference type="EMBL" id="JANRHA010000010">
    <property type="protein sequence ID" value="MDG3015855.1"/>
    <property type="molecule type" value="Genomic_DNA"/>
</dbReference>
<dbReference type="AlphaFoldDB" id="A0A9X4M0Q7"/>
<dbReference type="InterPro" id="IPR024520">
    <property type="entry name" value="DUF3558"/>
</dbReference>
<evidence type="ECO:0000313" key="2">
    <source>
        <dbReference type="EMBL" id="MDG3015855.1"/>
    </source>
</evidence>
<protein>
    <submittedName>
        <fullName evidence="2">DUF3558 domain-containing protein</fullName>
    </submittedName>
</protein>
<evidence type="ECO:0000256" key="1">
    <source>
        <dbReference type="SAM" id="SignalP"/>
    </source>
</evidence>
<comment type="caution">
    <text evidence="2">The sequence shown here is derived from an EMBL/GenBank/DDBJ whole genome shotgun (WGS) entry which is preliminary data.</text>
</comment>
<accession>A0A9X4M0Q7</accession>
<keyword evidence="3" id="KW-1185">Reference proteome</keyword>
<evidence type="ECO:0000313" key="3">
    <source>
        <dbReference type="Proteomes" id="UP001152755"/>
    </source>
</evidence>
<organism evidence="2 3">
    <name type="scientific">Speluncibacter jeojiensis</name>
    <dbReference type="NCBI Taxonomy" id="2710754"/>
    <lineage>
        <taxon>Bacteria</taxon>
        <taxon>Bacillati</taxon>
        <taxon>Actinomycetota</taxon>
        <taxon>Actinomycetes</taxon>
        <taxon>Mycobacteriales</taxon>
        <taxon>Speluncibacteraceae</taxon>
        <taxon>Speluncibacter</taxon>
    </lineage>
</organism>
<feature type="signal peptide" evidence="1">
    <location>
        <begin position="1"/>
        <end position="30"/>
    </location>
</feature>
<name>A0A9X4M0Q7_9ACTN</name>
<proteinExistence type="predicted"/>
<dbReference type="Pfam" id="PF12079">
    <property type="entry name" value="DUF3558"/>
    <property type="match status" value="1"/>
</dbReference>
<feature type="chain" id="PRO_5040923329" evidence="1">
    <location>
        <begin position="31"/>
        <end position="187"/>
    </location>
</feature>
<sequence length="187" mass="19570">MPSSVVALSAVTSVVVLMLAGCDSSSPSVAGNADSTTVTASPIETADPSAGLWDPCAGMPADVLAANGVNPVRGKYSQGVPIRGWKRCGWLGDWFNLSVLTTHHTIDELKASGSYSDIHSVTIGDRVGTMDHQSVTDYSKECTISLPTQNGMVEVMVNLSQVDGGPERDLCAKATELATAFLPYLPK</sequence>